<protein>
    <submittedName>
        <fullName evidence="2">Uncharacterized protein</fullName>
    </submittedName>
</protein>
<accession>J8TY28</accession>
<evidence type="ECO:0000256" key="1">
    <source>
        <dbReference type="SAM" id="MobiDB-lite"/>
    </source>
</evidence>
<reference evidence="2 3" key="1">
    <citation type="journal article" date="2012" name="Eukaryot. Cell">
        <title>Draft genome sequence of CBS 2479, the standard type strain of Trichosporon asahii.</title>
        <authorList>
            <person name="Yang R.Y."/>
            <person name="Li H.T."/>
            <person name="Zhu H."/>
            <person name="Zhou G.P."/>
            <person name="Wang M."/>
            <person name="Wang L."/>
        </authorList>
    </citation>
    <scope>NUCLEOTIDE SEQUENCE [LARGE SCALE GENOMIC DNA]</scope>
    <source>
        <strain evidence="3">ATCC 90039 / CBS 2479 / JCM 2466 / KCTC 7840 / NCYC 2677 / UAMH 7654</strain>
    </source>
</reference>
<organism evidence="2 3">
    <name type="scientific">Trichosporon asahii var. asahii (strain ATCC 90039 / CBS 2479 / JCM 2466 / KCTC 7840 / NBRC 103889/ NCYC 2677 / UAMH 7654)</name>
    <name type="common">Yeast</name>
    <dbReference type="NCBI Taxonomy" id="1186058"/>
    <lineage>
        <taxon>Eukaryota</taxon>
        <taxon>Fungi</taxon>
        <taxon>Dikarya</taxon>
        <taxon>Basidiomycota</taxon>
        <taxon>Agaricomycotina</taxon>
        <taxon>Tremellomycetes</taxon>
        <taxon>Trichosporonales</taxon>
        <taxon>Trichosporonaceae</taxon>
        <taxon>Trichosporon</taxon>
    </lineage>
</organism>
<evidence type="ECO:0000313" key="3">
    <source>
        <dbReference type="Proteomes" id="UP000002748"/>
    </source>
</evidence>
<feature type="region of interest" description="Disordered" evidence="1">
    <location>
        <begin position="124"/>
        <end position="209"/>
    </location>
</feature>
<evidence type="ECO:0000313" key="2">
    <source>
        <dbReference type="EMBL" id="EJT53002.1"/>
    </source>
</evidence>
<dbReference type="GeneID" id="25983830"/>
<dbReference type="Proteomes" id="UP000002748">
    <property type="component" value="Unassembled WGS sequence"/>
</dbReference>
<dbReference type="RefSeq" id="XP_014184489.1">
    <property type="nucleotide sequence ID" value="XM_014329014.1"/>
</dbReference>
<dbReference type="KEGG" id="tasa:A1Q1_00316"/>
<dbReference type="HOGENOM" id="CLU_1316230_0_0_1"/>
<name>J8TY28_TRIAS</name>
<dbReference type="AlphaFoldDB" id="J8TY28"/>
<dbReference type="EMBL" id="ALBS01000010">
    <property type="protein sequence ID" value="EJT53002.1"/>
    <property type="molecule type" value="Genomic_DNA"/>
</dbReference>
<gene>
    <name evidence="2" type="ORF">A1Q1_00316</name>
</gene>
<comment type="caution">
    <text evidence="2">The sequence shown here is derived from an EMBL/GenBank/DDBJ whole genome shotgun (WGS) entry which is preliminary data.</text>
</comment>
<proteinExistence type="predicted"/>
<dbReference type="VEuPathDB" id="FungiDB:A1Q1_00316"/>
<sequence length="209" mass="22577">MWVAAQLTSTAAYMVGLSVRERHVIQSLVELTRQLEDVDREFTAQMLSMEYKMTGALVNYSKSLHVDEPEENLSSHVSTASISASELSYVREAPAKPHKPQPHRLVNDLVLLDRGQLSPSMTVAVGNVDRSAPELQNTEDDPDTTRRSSGDSGDSSPASPLIATPNAVVNVSASPAPLLPLTVDREGDKPSDLGSLPKSNSIPRLLQPL</sequence>